<dbReference type="Proteomes" id="UP000050517">
    <property type="component" value="Unassembled WGS sequence"/>
</dbReference>
<evidence type="ECO:0000313" key="4">
    <source>
        <dbReference type="Proteomes" id="UP000050517"/>
    </source>
</evidence>
<feature type="transmembrane region" description="Helical" evidence="2">
    <location>
        <begin position="6"/>
        <end position="22"/>
    </location>
</feature>
<gene>
    <name evidence="3" type="ORF">Cocul_01977</name>
</gene>
<comment type="caution">
    <text evidence="3">The sequence shown here is derived from an EMBL/GenBank/DDBJ whole genome shotgun (WGS) entry which is preliminary data.</text>
</comment>
<organism evidence="3 4">
    <name type="scientific">Corynebacterium oculi</name>
    <dbReference type="NCBI Taxonomy" id="1544416"/>
    <lineage>
        <taxon>Bacteria</taxon>
        <taxon>Bacillati</taxon>
        <taxon>Actinomycetota</taxon>
        <taxon>Actinomycetes</taxon>
        <taxon>Mycobacteriales</taxon>
        <taxon>Corynebacteriaceae</taxon>
        <taxon>Corynebacterium</taxon>
    </lineage>
</organism>
<dbReference type="RefSeq" id="WP_055123028.1">
    <property type="nucleotide sequence ID" value="NZ_LKST01000003.1"/>
</dbReference>
<sequence>MIAEGVIIAVVSAASGLVVAFWQRRSAREETVASQYQAMVKDLDKLKHDYREENRELRERLRELETEQDRLKRHLARMEEAYQLADEKVQEAVDYIVGLRALIPVGARPPVPEVLRALISEQ</sequence>
<dbReference type="PATRIC" id="fig|1544416.3.peg.1976"/>
<dbReference type="AlphaFoldDB" id="A0A0Q1DUV0"/>
<keyword evidence="2" id="KW-0812">Transmembrane</keyword>
<evidence type="ECO:0000256" key="2">
    <source>
        <dbReference type="SAM" id="Phobius"/>
    </source>
</evidence>
<proteinExistence type="predicted"/>
<dbReference type="EMBL" id="LKST01000003">
    <property type="protein sequence ID" value="KQB83901.1"/>
    <property type="molecule type" value="Genomic_DNA"/>
</dbReference>
<dbReference type="STRING" id="1544416.Cocul_01977"/>
<evidence type="ECO:0000313" key="3">
    <source>
        <dbReference type="EMBL" id="KQB83901.1"/>
    </source>
</evidence>
<keyword evidence="2" id="KW-1133">Transmembrane helix</keyword>
<keyword evidence="4" id="KW-1185">Reference proteome</keyword>
<keyword evidence="2" id="KW-0472">Membrane</keyword>
<protein>
    <submittedName>
        <fullName evidence="3">Uncharacterized protein</fullName>
    </submittedName>
</protein>
<feature type="coiled-coil region" evidence="1">
    <location>
        <begin position="33"/>
        <end position="88"/>
    </location>
</feature>
<name>A0A0Q1DUV0_9CORY</name>
<keyword evidence="1" id="KW-0175">Coiled coil</keyword>
<accession>A0A0Q1DUV0</accession>
<reference evidence="3 4" key="1">
    <citation type="submission" date="2015-10" db="EMBL/GenBank/DDBJ databases">
        <title>Corynebacteirum lowii and Corynebacterium oculi species nova, derived from human clinical disease and and emended description of Corynebacterium mastiditis.</title>
        <authorList>
            <person name="Bernard K."/>
            <person name="Pacheco A.L."/>
            <person name="Mcdougall C."/>
            <person name="Burtx T."/>
            <person name="Weibe D."/>
            <person name="Tyler S."/>
            <person name="Olson A.B."/>
            <person name="Cnockaert M."/>
            <person name="Eguchi H."/>
            <person name="Kuwahara T."/>
            <person name="Nakayama-Imaohji H."/>
            <person name="Boudewijins M."/>
            <person name="Van Hoecke F."/>
            <person name="Bernier A.-M."/>
            <person name="Vandamme P."/>
        </authorList>
    </citation>
    <scope>NUCLEOTIDE SEQUENCE [LARGE SCALE GENOMIC DNA]</scope>
    <source>
        <strain evidence="3 4">NML 130210</strain>
    </source>
</reference>
<evidence type="ECO:0000256" key="1">
    <source>
        <dbReference type="SAM" id="Coils"/>
    </source>
</evidence>